<feature type="compositionally biased region" description="Gly residues" evidence="4">
    <location>
        <begin position="21"/>
        <end position="32"/>
    </location>
</feature>
<reference evidence="6 7" key="1">
    <citation type="submission" date="2016-07" db="EMBL/GenBank/DDBJ databases">
        <title>Pervasive Adenine N6-methylation of Active Genes in Fungi.</title>
        <authorList>
            <consortium name="DOE Joint Genome Institute"/>
            <person name="Mondo S.J."/>
            <person name="Dannebaum R.O."/>
            <person name="Kuo R.C."/>
            <person name="Labutti K."/>
            <person name="Haridas S."/>
            <person name="Kuo A."/>
            <person name="Salamov A."/>
            <person name="Ahrendt S.R."/>
            <person name="Lipzen A."/>
            <person name="Sullivan W."/>
            <person name="Andreopoulos W.B."/>
            <person name="Clum A."/>
            <person name="Lindquist E."/>
            <person name="Daum C."/>
            <person name="Ramamoorthy G.K."/>
            <person name="Gryganskyi A."/>
            <person name="Culley D."/>
            <person name="Magnuson J.K."/>
            <person name="James T.Y."/>
            <person name="O'Malley M.A."/>
            <person name="Stajich J.E."/>
            <person name="Spatafora J.W."/>
            <person name="Visel A."/>
            <person name="Grigoriev I.V."/>
        </authorList>
    </citation>
    <scope>NUCLEOTIDE SEQUENCE [LARGE SCALE GENOMIC DNA]</scope>
    <source>
        <strain evidence="6 7">PL171</strain>
    </source>
</reference>
<dbReference type="SMART" id="SM00448">
    <property type="entry name" value="REC"/>
    <property type="match status" value="1"/>
</dbReference>
<evidence type="ECO:0000259" key="5">
    <source>
        <dbReference type="PROSITE" id="PS50110"/>
    </source>
</evidence>
<evidence type="ECO:0000256" key="4">
    <source>
        <dbReference type="SAM" id="MobiDB-lite"/>
    </source>
</evidence>
<dbReference type="CDD" id="cd17546">
    <property type="entry name" value="REC_hyHK_CKI1_RcsC-like"/>
    <property type="match status" value="1"/>
</dbReference>
<keyword evidence="2" id="KW-0902">Two-component regulatory system</keyword>
<name>A0A1Y2HDC6_9FUNG</name>
<dbReference type="SUPFAM" id="SSF52172">
    <property type="entry name" value="CheY-like"/>
    <property type="match status" value="1"/>
</dbReference>
<dbReference type="EMBL" id="MCFL01000045">
    <property type="protein sequence ID" value="ORZ32535.1"/>
    <property type="molecule type" value="Genomic_DNA"/>
</dbReference>
<evidence type="ECO:0000256" key="2">
    <source>
        <dbReference type="ARBA" id="ARBA00023012"/>
    </source>
</evidence>
<evidence type="ECO:0000256" key="3">
    <source>
        <dbReference type="PROSITE-ProRule" id="PRU00169"/>
    </source>
</evidence>
<dbReference type="PANTHER" id="PTHR45339:SF1">
    <property type="entry name" value="HYBRID SIGNAL TRANSDUCTION HISTIDINE KINASE J"/>
    <property type="match status" value="1"/>
</dbReference>
<proteinExistence type="predicted"/>
<organism evidence="6 7">
    <name type="scientific">Catenaria anguillulae PL171</name>
    <dbReference type="NCBI Taxonomy" id="765915"/>
    <lineage>
        <taxon>Eukaryota</taxon>
        <taxon>Fungi</taxon>
        <taxon>Fungi incertae sedis</taxon>
        <taxon>Blastocladiomycota</taxon>
        <taxon>Blastocladiomycetes</taxon>
        <taxon>Blastocladiales</taxon>
        <taxon>Catenariaceae</taxon>
        <taxon>Catenaria</taxon>
    </lineage>
</organism>
<feature type="region of interest" description="Disordered" evidence="4">
    <location>
        <begin position="1"/>
        <end position="39"/>
    </location>
</feature>
<dbReference type="Proteomes" id="UP000193411">
    <property type="component" value="Unassembled WGS sequence"/>
</dbReference>
<dbReference type="InterPro" id="IPR011006">
    <property type="entry name" value="CheY-like_superfamily"/>
</dbReference>
<dbReference type="Pfam" id="PF00072">
    <property type="entry name" value="Response_reg"/>
    <property type="match status" value="1"/>
</dbReference>
<evidence type="ECO:0000256" key="1">
    <source>
        <dbReference type="ARBA" id="ARBA00022553"/>
    </source>
</evidence>
<dbReference type="Gene3D" id="3.40.50.2300">
    <property type="match status" value="1"/>
</dbReference>
<dbReference type="OrthoDB" id="60033at2759"/>
<accession>A0A1Y2HDC6</accession>
<gene>
    <name evidence="6" type="ORF">BCR44DRAFT_125491</name>
</gene>
<feature type="domain" description="Response regulatory" evidence="5">
    <location>
        <begin position="42"/>
        <end position="130"/>
    </location>
</feature>
<evidence type="ECO:0000313" key="6">
    <source>
        <dbReference type="EMBL" id="ORZ32535.1"/>
    </source>
</evidence>
<dbReference type="GO" id="GO:0000160">
    <property type="term" value="P:phosphorelay signal transduction system"/>
    <property type="evidence" value="ECO:0007669"/>
    <property type="project" value="UniProtKB-KW"/>
</dbReference>
<dbReference type="STRING" id="765915.A0A1Y2HDC6"/>
<dbReference type="PANTHER" id="PTHR45339">
    <property type="entry name" value="HYBRID SIGNAL TRANSDUCTION HISTIDINE KINASE J"/>
    <property type="match status" value="1"/>
</dbReference>
<protein>
    <submittedName>
        <fullName evidence="6">CheY-like superfamily</fullName>
    </submittedName>
</protein>
<dbReference type="InterPro" id="IPR001789">
    <property type="entry name" value="Sig_transdc_resp-reg_receiver"/>
</dbReference>
<feature type="non-terminal residue" evidence="6">
    <location>
        <position position="130"/>
    </location>
</feature>
<keyword evidence="7" id="KW-1185">Reference proteome</keyword>
<comment type="caution">
    <text evidence="6">The sequence shown here is derived from an EMBL/GenBank/DDBJ whole genome shotgun (WGS) entry which is preliminary data.</text>
</comment>
<evidence type="ECO:0000313" key="7">
    <source>
        <dbReference type="Proteomes" id="UP000193411"/>
    </source>
</evidence>
<feature type="modified residue" description="4-aspartylphosphate" evidence="3">
    <location>
        <position position="91"/>
    </location>
</feature>
<sequence length="130" mass="13771">MSVAFSDTNSDLPNSSANGGKQSGLGTTGPPGTGDEWCTPPRVLLVEDDAICRKLSGKLLSIFGCTFDVAQDGLAAVKAVNSGQYDVVLMDIVMPRMDGVSAASQIRQFNTWTPIVPVTSNISEDDRLTY</sequence>
<feature type="compositionally biased region" description="Polar residues" evidence="4">
    <location>
        <begin position="1"/>
        <end position="20"/>
    </location>
</feature>
<dbReference type="AlphaFoldDB" id="A0A1Y2HDC6"/>
<dbReference type="PROSITE" id="PS50110">
    <property type="entry name" value="RESPONSE_REGULATORY"/>
    <property type="match status" value="1"/>
</dbReference>
<keyword evidence="1 3" id="KW-0597">Phosphoprotein</keyword>